<protein>
    <submittedName>
        <fullName evidence="10">Rhomboid family intramembrane serine protease</fullName>
    </submittedName>
</protein>
<comment type="subcellular location">
    <subcellularLocation>
        <location evidence="1">Membrane</location>
        <topology evidence="1">Multi-pass membrane protein</topology>
    </subcellularLocation>
</comment>
<dbReference type="Pfam" id="PF01694">
    <property type="entry name" value="Rhomboid"/>
    <property type="match status" value="1"/>
</dbReference>
<feature type="transmembrane region" description="Helical" evidence="7">
    <location>
        <begin position="196"/>
        <end position="215"/>
    </location>
</feature>
<dbReference type="InterPro" id="IPR035952">
    <property type="entry name" value="Rhomboid-like_sf"/>
</dbReference>
<dbReference type="GO" id="GO:0004252">
    <property type="term" value="F:serine-type endopeptidase activity"/>
    <property type="evidence" value="ECO:0007669"/>
    <property type="project" value="InterPro"/>
</dbReference>
<dbReference type="GO" id="GO:0006457">
    <property type="term" value="P:protein folding"/>
    <property type="evidence" value="ECO:0007669"/>
    <property type="project" value="InterPro"/>
</dbReference>
<accession>A0A7C4RN02</accession>
<evidence type="ECO:0000259" key="8">
    <source>
        <dbReference type="Pfam" id="PF01556"/>
    </source>
</evidence>
<evidence type="ECO:0000256" key="3">
    <source>
        <dbReference type="ARBA" id="ARBA00022692"/>
    </source>
</evidence>
<dbReference type="EMBL" id="DSUH01000136">
    <property type="protein sequence ID" value="HGU32395.1"/>
    <property type="molecule type" value="Genomic_DNA"/>
</dbReference>
<sequence>MIPIRDTTASKTYPVVNTALIAVNVLVFIIQLGQGRDLDRFIYLYGLVPARYTVPAVASYFSLGQQLLSLLTFMFLHGGFWHLLGNMWSLYIFGDNVEDRMGSLRYLAFYVLSGLVSGLTHLLFNMTSNVPTIGASGAIAGVMGAYFLMFPRSKILTLVPILIIPFFFEIPAFFFLGIWLLLQFLNAAGDHAAGGIAWWAHIGGFLFGMAFVRMLPSLPSIGVSDHIRSYTEKRSTPRLQIIKPTGTGDDPHLYGVLQISPSEAAAGTLKMVNIPWGFANRLFRVKVPPGVREGTVLRLKGMGRMTRDGLRGDLLLRVVVQP</sequence>
<comment type="caution">
    <text evidence="10">The sequence shown here is derived from an EMBL/GenBank/DDBJ whole genome shotgun (WGS) entry which is preliminary data.</text>
</comment>
<evidence type="ECO:0000256" key="2">
    <source>
        <dbReference type="ARBA" id="ARBA00009045"/>
    </source>
</evidence>
<keyword evidence="4" id="KW-0378">Hydrolase</keyword>
<proteinExistence type="inferred from homology"/>
<keyword evidence="5 7" id="KW-1133">Transmembrane helix</keyword>
<keyword evidence="6 7" id="KW-0472">Membrane</keyword>
<dbReference type="SUPFAM" id="SSF49493">
    <property type="entry name" value="HSP40/DnaJ peptide-binding domain"/>
    <property type="match status" value="1"/>
</dbReference>
<feature type="transmembrane region" description="Helical" evidence="7">
    <location>
        <begin position="42"/>
        <end position="61"/>
    </location>
</feature>
<feature type="transmembrane region" description="Helical" evidence="7">
    <location>
        <begin position="161"/>
        <end position="184"/>
    </location>
</feature>
<feature type="transmembrane region" description="Helical" evidence="7">
    <location>
        <begin position="130"/>
        <end position="149"/>
    </location>
</feature>
<evidence type="ECO:0000256" key="1">
    <source>
        <dbReference type="ARBA" id="ARBA00004141"/>
    </source>
</evidence>
<feature type="domain" description="Peptidase S54 rhomboid" evidence="9">
    <location>
        <begin position="65"/>
        <end position="214"/>
    </location>
</feature>
<evidence type="ECO:0000313" key="10">
    <source>
        <dbReference type="EMBL" id="HGU32395.1"/>
    </source>
</evidence>
<name>A0A7C4RN02_9BACT</name>
<keyword evidence="3 7" id="KW-0812">Transmembrane</keyword>
<dbReference type="InterPro" id="IPR022764">
    <property type="entry name" value="Peptidase_S54_rhomboid_dom"/>
</dbReference>
<feature type="transmembrane region" description="Helical" evidence="7">
    <location>
        <begin position="67"/>
        <end position="94"/>
    </location>
</feature>
<keyword evidence="10" id="KW-0645">Protease</keyword>
<dbReference type="InterPro" id="IPR050925">
    <property type="entry name" value="Rhomboid_protease_S54"/>
</dbReference>
<dbReference type="InterPro" id="IPR002939">
    <property type="entry name" value="DnaJ_C"/>
</dbReference>
<feature type="domain" description="Chaperone DnaJ C-terminal" evidence="8">
    <location>
        <begin position="252"/>
        <end position="321"/>
    </location>
</feature>
<dbReference type="Gene3D" id="2.60.260.20">
    <property type="entry name" value="Urease metallochaperone UreE, N-terminal domain"/>
    <property type="match status" value="1"/>
</dbReference>
<evidence type="ECO:0000256" key="5">
    <source>
        <dbReference type="ARBA" id="ARBA00022989"/>
    </source>
</evidence>
<dbReference type="SUPFAM" id="SSF144091">
    <property type="entry name" value="Rhomboid-like"/>
    <property type="match status" value="1"/>
</dbReference>
<feature type="transmembrane region" description="Helical" evidence="7">
    <location>
        <begin position="12"/>
        <end position="30"/>
    </location>
</feature>
<evidence type="ECO:0000256" key="7">
    <source>
        <dbReference type="SAM" id="Phobius"/>
    </source>
</evidence>
<feature type="transmembrane region" description="Helical" evidence="7">
    <location>
        <begin position="106"/>
        <end position="124"/>
    </location>
</feature>
<dbReference type="FunFam" id="1.20.1540.10:FF:000027">
    <property type="entry name" value="Rhomboid family intramembrane serine protease"/>
    <property type="match status" value="1"/>
</dbReference>
<comment type="similarity">
    <text evidence="2">Belongs to the peptidase S54 family.</text>
</comment>
<dbReference type="InterPro" id="IPR008971">
    <property type="entry name" value="HSP40/DnaJ_pept-bd"/>
</dbReference>
<gene>
    <name evidence="10" type="ORF">ENS29_06020</name>
</gene>
<evidence type="ECO:0000259" key="9">
    <source>
        <dbReference type="Pfam" id="PF01694"/>
    </source>
</evidence>
<dbReference type="Gene3D" id="1.20.1540.10">
    <property type="entry name" value="Rhomboid-like"/>
    <property type="match status" value="1"/>
</dbReference>
<dbReference type="GO" id="GO:0051082">
    <property type="term" value="F:unfolded protein binding"/>
    <property type="evidence" value="ECO:0007669"/>
    <property type="project" value="InterPro"/>
</dbReference>
<evidence type="ECO:0000256" key="6">
    <source>
        <dbReference type="ARBA" id="ARBA00023136"/>
    </source>
</evidence>
<dbReference type="Pfam" id="PF01556">
    <property type="entry name" value="DnaJ_C"/>
    <property type="match status" value="1"/>
</dbReference>
<dbReference type="PANTHER" id="PTHR43731:SF14">
    <property type="entry name" value="PRESENILIN-ASSOCIATED RHOMBOID-LIKE PROTEIN, MITOCHONDRIAL"/>
    <property type="match status" value="1"/>
</dbReference>
<dbReference type="AlphaFoldDB" id="A0A7C4RN02"/>
<dbReference type="GO" id="GO:0016020">
    <property type="term" value="C:membrane"/>
    <property type="evidence" value="ECO:0007669"/>
    <property type="project" value="UniProtKB-SubCell"/>
</dbReference>
<organism evidence="10">
    <name type="scientific">Desulfatirhabdium butyrativorans</name>
    <dbReference type="NCBI Taxonomy" id="340467"/>
    <lineage>
        <taxon>Bacteria</taxon>
        <taxon>Pseudomonadati</taxon>
        <taxon>Thermodesulfobacteriota</taxon>
        <taxon>Desulfobacteria</taxon>
        <taxon>Desulfobacterales</taxon>
        <taxon>Desulfatirhabdiaceae</taxon>
        <taxon>Desulfatirhabdium</taxon>
    </lineage>
</organism>
<evidence type="ECO:0000256" key="4">
    <source>
        <dbReference type="ARBA" id="ARBA00022801"/>
    </source>
</evidence>
<dbReference type="PANTHER" id="PTHR43731">
    <property type="entry name" value="RHOMBOID PROTEASE"/>
    <property type="match status" value="1"/>
</dbReference>
<reference evidence="10" key="1">
    <citation type="journal article" date="2020" name="mSystems">
        <title>Genome- and Community-Level Interaction Insights into Carbon Utilization and Element Cycling Functions of Hydrothermarchaeota in Hydrothermal Sediment.</title>
        <authorList>
            <person name="Zhou Z."/>
            <person name="Liu Y."/>
            <person name="Xu W."/>
            <person name="Pan J."/>
            <person name="Luo Z.H."/>
            <person name="Li M."/>
        </authorList>
    </citation>
    <scope>NUCLEOTIDE SEQUENCE [LARGE SCALE GENOMIC DNA]</scope>
    <source>
        <strain evidence="10">SpSt-477</strain>
    </source>
</reference>
<dbReference type="GO" id="GO:0006508">
    <property type="term" value="P:proteolysis"/>
    <property type="evidence" value="ECO:0007669"/>
    <property type="project" value="UniProtKB-KW"/>
</dbReference>